<dbReference type="InterPro" id="IPR038610">
    <property type="entry name" value="FliK-like_C_sf"/>
</dbReference>
<dbReference type="Proteomes" id="UP000321574">
    <property type="component" value="Unassembled WGS sequence"/>
</dbReference>
<dbReference type="OrthoDB" id="2112988at2"/>
<protein>
    <submittedName>
        <fullName evidence="4">Flagellar hook-length control protein FliK</fullName>
    </submittedName>
</protein>
<gene>
    <name evidence="4" type="ORF">FHP05_01315</name>
</gene>
<feature type="coiled-coil region" evidence="1">
    <location>
        <begin position="40"/>
        <end position="67"/>
    </location>
</feature>
<feature type="domain" description="Flagellar hook-length control protein-like C-terminal" evidence="3">
    <location>
        <begin position="324"/>
        <end position="397"/>
    </location>
</feature>
<organism evidence="4 5">
    <name type="scientific">Cerasibacillus terrae</name>
    <dbReference type="NCBI Taxonomy" id="2498845"/>
    <lineage>
        <taxon>Bacteria</taxon>
        <taxon>Bacillati</taxon>
        <taxon>Bacillota</taxon>
        <taxon>Bacilli</taxon>
        <taxon>Bacillales</taxon>
        <taxon>Bacillaceae</taxon>
        <taxon>Cerasibacillus</taxon>
    </lineage>
</organism>
<sequence>MQEIPIAVSYQFTKSHQELEKNPSFSSGGNKEFMDTLSQIQQAFANREEQEKRYQHENEELVGTEQHPLEMIDEEVKNETSMTNMINVSQMIPEFLLADTNINNNTTEQMVSKQLSKQTSILRTSLNNRTIDFNSEIEMKMGRMVEKVLDKMAIIMTNQNLERHGPELLHVLQEWSSFKRFDIPYQTSSIALTPEQSKQMKLWLELVKRYEQRSESNVKNTYPLESKVTAKEIDKWIRKIIGEQWPVKQTDSYKKMTDVMTEHRQVGNSPNRIYQTINSSVSLPMSKVEQFVIHIDKNQGWQSVDIGKQMADKIQLVKNHPFIMQPTGRGQLSFSFRPEHLGEMFLRFTQINGETAVKIIVSTQTAQQALESNIHQLKHMFSPHQVVIERQDFGLSSTQDLPHKEQDGHEHSQQEKQQEQDSNEQAHHRDEFEKQLEQFLLNEKV</sequence>
<dbReference type="InterPro" id="IPR021136">
    <property type="entry name" value="Flagellar_hook_control-like_C"/>
</dbReference>
<dbReference type="CDD" id="cd17470">
    <property type="entry name" value="T3SS_Flik_C"/>
    <property type="match status" value="1"/>
</dbReference>
<accession>A0A5C8P3F1</accession>
<keyword evidence="4" id="KW-0282">Flagellum</keyword>
<name>A0A5C8P3F1_9BACI</name>
<feature type="compositionally biased region" description="Basic and acidic residues" evidence="2">
    <location>
        <begin position="401"/>
        <end position="433"/>
    </location>
</feature>
<evidence type="ECO:0000313" key="5">
    <source>
        <dbReference type="Proteomes" id="UP000321574"/>
    </source>
</evidence>
<dbReference type="AlphaFoldDB" id="A0A5C8P3F1"/>
<keyword evidence="1" id="KW-0175">Coiled coil</keyword>
<evidence type="ECO:0000259" key="3">
    <source>
        <dbReference type="Pfam" id="PF02120"/>
    </source>
</evidence>
<reference evidence="4 5" key="1">
    <citation type="submission" date="2019-06" db="EMBL/GenBank/DDBJ databases">
        <title>Cerasibacillus sp. nov., isolated from maize field.</title>
        <authorList>
            <person name="Lin S.-Y."/>
            <person name="Tsai C.-F."/>
            <person name="Young C.-C."/>
        </authorList>
    </citation>
    <scope>NUCLEOTIDE SEQUENCE [LARGE SCALE GENOMIC DNA]</scope>
    <source>
        <strain evidence="4 5">CC-CFT480</strain>
    </source>
</reference>
<keyword evidence="5" id="KW-1185">Reference proteome</keyword>
<dbReference type="RefSeq" id="WP_147665336.1">
    <property type="nucleotide sequence ID" value="NZ_VDUW01000001.1"/>
</dbReference>
<evidence type="ECO:0000313" key="4">
    <source>
        <dbReference type="EMBL" id="TXL67683.1"/>
    </source>
</evidence>
<keyword evidence="4" id="KW-0966">Cell projection</keyword>
<keyword evidence="4" id="KW-0969">Cilium</keyword>
<dbReference type="EMBL" id="VDUW01000001">
    <property type="protein sequence ID" value="TXL67683.1"/>
    <property type="molecule type" value="Genomic_DNA"/>
</dbReference>
<feature type="region of interest" description="Disordered" evidence="2">
    <location>
        <begin position="398"/>
        <end position="433"/>
    </location>
</feature>
<proteinExistence type="predicted"/>
<comment type="caution">
    <text evidence="4">The sequence shown here is derived from an EMBL/GenBank/DDBJ whole genome shotgun (WGS) entry which is preliminary data.</text>
</comment>
<dbReference type="Gene3D" id="3.30.750.140">
    <property type="match status" value="1"/>
</dbReference>
<evidence type="ECO:0000256" key="2">
    <source>
        <dbReference type="SAM" id="MobiDB-lite"/>
    </source>
</evidence>
<dbReference type="Pfam" id="PF02120">
    <property type="entry name" value="Flg_hook"/>
    <property type="match status" value="1"/>
</dbReference>
<evidence type="ECO:0000256" key="1">
    <source>
        <dbReference type="SAM" id="Coils"/>
    </source>
</evidence>